<name>A0A8N5F7A7_GEOFO</name>
<dbReference type="OrthoDB" id="9936276at2759"/>
<evidence type="ECO:0000313" key="4">
    <source>
        <dbReference type="Proteomes" id="UP000504602"/>
    </source>
</evidence>
<gene>
    <name evidence="5" type="primary">TAC1</name>
</gene>
<dbReference type="GeneID" id="102032490"/>
<accession>A0A8N5F7A7</accession>
<dbReference type="RefSeq" id="XP_030922680.1">
    <property type="nucleotide sequence ID" value="XM_031066820.1"/>
</dbReference>
<dbReference type="Proteomes" id="UP000504602">
    <property type="component" value="Unplaced"/>
</dbReference>
<evidence type="ECO:0000256" key="1">
    <source>
        <dbReference type="ARBA" id="ARBA00007518"/>
    </source>
</evidence>
<keyword evidence="2" id="KW-0027">Amidation</keyword>
<feature type="non-terminal residue" evidence="5">
    <location>
        <position position="1"/>
    </location>
</feature>
<proteinExistence type="inferred from homology"/>
<comment type="similarity">
    <text evidence="1">Belongs to the tachykinin family.</text>
</comment>
<sequence length="87" mass="9991">ARRPRPQQFFGLMGKRDAGYGQISHKSKNKTTTEEMHHTDAGYTKTLPSCAFARISRNHNGREIRFVLLVAIGFPLYFKNPQNQRSI</sequence>
<protein>
    <submittedName>
        <fullName evidence="5">Protachykinin-1</fullName>
    </submittedName>
</protein>
<dbReference type="InterPro" id="IPR013055">
    <property type="entry name" value="Tachy_Neuro_lke_CS"/>
</dbReference>
<organism evidence="4 5">
    <name type="scientific">Geospiza fortis</name>
    <name type="common">Medium ground-finch</name>
    <dbReference type="NCBI Taxonomy" id="48883"/>
    <lineage>
        <taxon>Eukaryota</taxon>
        <taxon>Metazoa</taxon>
        <taxon>Chordata</taxon>
        <taxon>Craniata</taxon>
        <taxon>Vertebrata</taxon>
        <taxon>Euteleostomi</taxon>
        <taxon>Archelosauria</taxon>
        <taxon>Archosauria</taxon>
        <taxon>Dinosauria</taxon>
        <taxon>Saurischia</taxon>
        <taxon>Theropoda</taxon>
        <taxon>Coelurosauria</taxon>
        <taxon>Aves</taxon>
        <taxon>Neognathae</taxon>
        <taxon>Neoaves</taxon>
        <taxon>Telluraves</taxon>
        <taxon>Australaves</taxon>
        <taxon>Passeriformes</taxon>
        <taxon>Thraupidae</taxon>
        <taxon>Geospiza</taxon>
    </lineage>
</organism>
<dbReference type="AlphaFoldDB" id="A0A8N5F7A7"/>
<keyword evidence="4" id="KW-1185">Reference proteome</keyword>
<evidence type="ECO:0000256" key="2">
    <source>
        <dbReference type="ARBA" id="ARBA00022815"/>
    </source>
</evidence>
<feature type="region of interest" description="Disordered" evidence="3">
    <location>
        <begin position="19"/>
        <end position="40"/>
    </location>
</feature>
<feature type="compositionally biased region" description="Basic and acidic residues" evidence="3">
    <location>
        <begin position="31"/>
        <end position="40"/>
    </location>
</feature>
<evidence type="ECO:0000256" key="3">
    <source>
        <dbReference type="SAM" id="MobiDB-lite"/>
    </source>
</evidence>
<reference evidence="5" key="1">
    <citation type="submission" date="2025-08" db="UniProtKB">
        <authorList>
            <consortium name="RefSeq"/>
        </authorList>
    </citation>
    <scope>IDENTIFICATION</scope>
</reference>
<evidence type="ECO:0000313" key="5">
    <source>
        <dbReference type="RefSeq" id="XP_030922680.1"/>
    </source>
</evidence>
<dbReference type="PROSITE" id="PS00267">
    <property type="entry name" value="TACHYKININ"/>
    <property type="match status" value="1"/>
</dbReference>
<dbReference type="CTD" id="6863"/>